<dbReference type="PANTHER" id="PTHR38340">
    <property type="entry name" value="S-LAYER PROTEIN"/>
    <property type="match status" value="1"/>
</dbReference>
<evidence type="ECO:0000256" key="1">
    <source>
        <dbReference type="ARBA" id="ARBA00004613"/>
    </source>
</evidence>
<dbReference type="PANTHER" id="PTHR38340:SF1">
    <property type="entry name" value="S-LAYER PROTEIN"/>
    <property type="match status" value="1"/>
</dbReference>
<organism evidence="4 5">
    <name type="scientific">Paracoccus angustae</name>
    <dbReference type="NCBI Taxonomy" id="1671480"/>
    <lineage>
        <taxon>Bacteria</taxon>
        <taxon>Pseudomonadati</taxon>
        <taxon>Pseudomonadota</taxon>
        <taxon>Alphaproteobacteria</taxon>
        <taxon>Rhodobacterales</taxon>
        <taxon>Paracoccaceae</taxon>
        <taxon>Paracoccus</taxon>
    </lineage>
</organism>
<comment type="caution">
    <text evidence="4">The sequence shown here is derived from an EMBL/GenBank/DDBJ whole genome shotgun (WGS) entry which is preliminary data.</text>
</comment>
<name>A0ABV7U517_9RHOB</name>
<feature type="region of interest" description="Disordered" evidence="3">
    <location>
        <begin position="235"/>
        <end position="272"/>
    </location>
</feature>
<reference evidence="5" key="1">
    <citation type="journal article" date="2019" name="Int. J. Syst. Evol. Microbiol.">
        <title>The Global Catalogue of Microorganisms (GCM) 10K type strain sequencing project: providing services to taxonomists for standard genome sequencing and annotation.</title>
        <authorList>
            <consortium name="The Broad Institute Genomics Platform"/>
            <consortium name="The Broad Institute Genome Sequencing Center for Infectious Disease"/>
            <person name="Wu L."/>
            <person name="Ma J."/>
        </authorList>
    </citation>
    <scope>NUCLEOTIDE SEQUENCE [LARGE SCALE GENOMIC DNA]</scope>
    <source>
        <strain evidence="5">KCTC 42473</strain>
    </source>
</reference>
<evidence type="ECO:0000256" key="3">
    <source>
        <dbReference type="SAM" id="MobiDB-lite"/>
    </source>
</evidence>
<dbReference type="Pfam" id="PF00353">
    <property type="entry name" value="HemolysinCabind"/>
    <property type="match status" value="4"/>
</dbReference>
<sequence length="372" mass="37945">MFVLASLMALAAAGAALDLTAGRADDDDDQDHLPPTRGPADAPEIGDVSSDAPEAGLPEFEAWPEPFPLPPTVSEPGAVVDHAVELPPLPEPFPAYEPLPLPEPFPVAEPFPEVRPFPVVDPPPVPGSNSGTEGMAPFRPVEDDLIQGGPEGGNLFGGGGNDTIHAGAGDDWVQGDGSYDAAGDDEIHGGSGNDSLAGQGGDDIIWGDEGDDTLYGGEGQDMLFGGTGNDWLSGNDGDDLLVSGGGADDLDGGRGNDHLVGDNDPDTVWMHGGEGDDTLAPGAGDFAEGQEGSDQFVLQQAPGQLPVIAGFDAQEDQMVLHLPDSMAGDARIGLEEDADGTVLITVNGEAVGRMLQTGGLAAQDIVVVRLPG</sequence>
<evidence type="ECO:0000313" key="4">
    <source>
        <dbReference type="EMBL" id="MFC3630142.1"/>
    </source>
</evidence>
<feature type="compositionally biased region" description="Basic and acidic residues" evidence="3">
    <location>
        <begin position="251"/>
        <end position="261"/>
    </location>
</feature>
<comment type="subcellular location">
    <subcellularLocation>
        <location evidence="1">Secreted</location>
    </subcellularLocation>
</comment>
<dbReference type="InterPro" id="IPR001343">
    <property type="entry name" value="Hemolysn_Ca-bd"/>
</dbReference>
<gene>
    <name evidence="4" type="ORF">ACFOM8_11885</name>
</gene>
<dbReference type="InterPro" id="IPR018511">
    <property type="entry name" value="Hemolysin-typ_Ca-bd_CS"/>
</dbReference>
<dbReference type="InterPro" id="IPR011049">
    <property type="entry name" value="Serralysin-like_metalloprot_C"/>
</dbReference>
<keyword evidence="5" id="KW-1185">Reference proteome</keyword>
<dbReference type="PROSITE" id="PS00330">
    <property type="entry name" value="HEMOLYSIN_CALCIUM"/>
    <property type="match status" value="2"/>
</dbReference>
<dbReference type="RefSeq" id="WP_377761573.1">
    <property type="nucleotide sequence ID" value="NZ_JBHRXY010000008.1"/>
</dbReference>
<dbReference type="Gene3D" id="2.150.10.10">
    <property type="entry name" value="Serralysin-like metalloprotease, C-terminal"/>
    <property type="match status" value="3"/>
</dbReference>
<dbReference type="SUPFAM" id="SSF51120">
    <property type="entry name" value="beta-Roll"/>
    <property type="match status" value="1"/>
</dbReference>
<accession>A0ABV7U517</accession>
<feature type="region of interest" description="Disordered" evidence="3">
    <location>
        <begin position="22"/>
        <end position="71"/>
    </location>
</feature>
<dbReference type="EMBL" id="JBHRXY010000008">
    <property type="protein sequence ID" value="MFC3630142.1"/>
    <property type="molecule type" value="Genomic_DNA"/>
</dbReference>
<protein>
    <submittedName>
        <fullName evidence="4">Calcium-binding protein</fullName>
    </submittedName>
</protein>
<dbReference type="Proteomes" id="UP001595539">
    <property type="component" value="Unassembled WGS sequence"/>
</dbReference>
<feature type="region of interest" description="Disordered" evidence="3">
    <location>
        <begin position="180"/>
        <end position="221"/>
    </location>
</feature>
<evidence type="ECO:0000313" key="5">
    <source>
        <dbReference type="Proteomes" id="UP001595539"/>
    </source>
</evidence>
<evidence type="ECO:0000256" key="2">
    <source>
        <dbReference type="ARBA" id="ARBA00022525"/>
    </source>
</evidence>
<dbReference type="InterPro" id="IPR050557">
    <property type="entry name" value="RTX_toxin/Mannuronan_C5-epim"/>
</dbReference>
<dbReference type="PRINTS" id="PR00313">
    <property type="entry name" value="CABNDNGRPT"/>
</dbReference>
<keyword evidence="2" id="KW-0964">Secreted</keyword>
<proteinExistence type="predicted"/>